<protein>
    <submittedName>
        <fullName evidence="3">3-oxoacyl-[acyl-carrier-protein] reductase</fullName>
        <ecNumber evidence="3">1.1.1.100</ecNumber>
    </submittedName>
</protein>
<dbReference type="Gene3D" id="3.40.50.720">
    <property type="entry name" value="NAD(P)-binding Rossmann-like Domain"/>
    <property type="match status" value="1"/>
</dbReference>
<dbReference type="PRINTS" id="PR00081">
    <property type="entry name" value="GDHRDH"/>
</dbReference>
<dbReference type="PANTHER" id="PTHR48107">
    <property type="entry name" value="NADPH-DEPENDENT ALDEHYDE REDUCTASE-LIKE PROTEIN, CHLOROPLASTIC-RELATED"/>
    <property type="match status" value="1"/>
</dbReference>
<dbReference type="PhylomeDB" id="Q8EKV7"/>
<reference evidence="3 4" key="2">
    <citation type="journal article" date="2002" name="Nucleic Acids Res.">
        <title>Genome sequence of Oceanobacillus iheyensis isolated from the Iheya Ridge and its unexpected adaptive capabilities to extreme environments.</title>
        <authorList>
            <person name="Takami H."/>
            <person name="Takaki Y."/>
            <person name="Uchiyama I."/>
        </authorList>
    </citation>
    <scope>NUCLEOTIDE SEQUENCE [LARGE SCALE GENOMIC DNA]</scope>
    <source>
        <strain evidence="4">DSM 14371 / CIP 107618 / JCM 11309 / KCTC 3954 / HTE831</strain>
    </source>
</reference>
<keyword evidence="4" id="KW-1185">Reference proteome</keyword>
<dbReference type="Pfam" id="PF13561">
    <property type="entry name" value="adh_short_C2"/>
    <property type="match status" value="1"/>
</dbReference>
<dbReference type="STRING" id="221109.gene:10735727"/>
<dbReference type="KEGG" id="oih:OB3475"/>
<keyword evidence="2 3" id="KW-0560">Oxidoreductase</keyword>
<sequence length="251" mass="27452">MKITKQIAVVTGVSHGDGIGAATCRKLAEQGNSIFFTHYQSEDDWVHAFQEEIKYKGVACESMEVDLSEIHSYKNILNTVTSKIGMPSILVNNAAHSTRDGYKKLTPEIIDKHYQVNMRQTMMLSVAFARQFKPEDPNQKGRIINLTSGQFQGPMIDELAYVATKGAISAFTLSLSAEVAHLGITVNAVNPGPTDTGWMNGELKKELESKFLSGRVGQPMDAAKLIAFLAGEDAAWITGQVINSEGAFLRK</sequence>
<evidence type="ECO:0000313" key="3">
    <source>
        <dbReference type="EMBL" id="BAC15431.1"/>
    </source>
</evidence>
<dbReference type="EC" id="1.1.1.100" evidence="3"/>
<dbReference type="InterPro" id="IPR036291">
    <property type="entry name" value="NAD(P)-bd_dom_sf"/>
</dbReference>
<dbReference type="InterPro" id="IPR020904">
    <property type="entry name" value="Sc_DH/Rdtase_CS"/>
</dbReference>
<dbReference type="CDD" id="cd05233">
    <property type="entry name" value="SDR_c"/>
    <property type="match status" value="1"/>
</dbReference>
<evidence type="ECO:0000256" key="2">
    <source>
        <dbReference type="ARBA" id="ARBA00023002"/>
    </source>
</evidence>
<dbReference type="eggNOG" id="COG1028">
    <property type="taxonomic scope" value="Bacteria"/>
</dbReference>
<dbReference type="OrthoDB" id="9803333at2"/>
<dbReference type="RefSeq" id="WP_011067873.1">
    <property type="nucleotide sequence ID" value="NC_004193.1"/>
</dbReference>
<accession>Q8EKV7</accession>
<dbReference type="PRINTS" id="PR00080">
    <property type="entry name" value="SDRFAMILY"/>
</dbReference>
<dbReference type="NCBIfam" id="NF009389">
    <property type="entry name" value="PRK12748.1"/>
    <property type="match status" value="1"/>
</dbReference>
<dbReference type="AlphaFoldDB" id="Q8EKV7"/>
<organism evidence="3 4">
    <name type="scientific">Oceanobacillus iheyensis (strain DSM 14371 / CIP 107618 / JCM 11309 / KCTC 3954 / HTE831)</name>
    <dbReference type="NCBI Taxonomy" id="221109"/>
    <lineage>
        <taxon>Bacteria</taxon>
        <taxon>Bacillati</taxon>
        <taxon>Bacillota</taxon>
        <taxon>Bacilli</taxon>
        <taxon>Bacillales</taxon>
        <taxon>Bacillaceae</taxon>
        <taxon>Oceanobacillus</taxon>
    </lineage>
</organism>
<name>Q8EKV7_OCEIH</name>
<dbReference type="InterPro" id="IPR002347">
    <property type="entry name" value="SDR_fam"/>
</dbReference>
<reference evidence="3 4" key="1">
    <citation type="journal article" date="2001" name="FEMS Microbiol. Lett.">
        <title>Oceanobacillus iheyensis gen. nov., sp. nov., a deep-sea extremely halotolerant and alkaliphilic species isolated from a depth of 1050 m on the Iheya Ridge.</title>
        <authorList>
            <person name="Lu J."/>
            <person name="Nogi Y."/>
            <person name="Takami H."/>
        </authorList>
    </citation>
    <scope>NUCLEOTIDE SEQUENCE [LARGE SCALE GENOMIC DNA]</scope>
    <source>
        <strain evidence="4">DSM 14371 / CIP 107618 / JCM 11309 / KCTC 3954 / HTE831</strain>
    </source>
</reference>
<evidence type="ECO:0000256" key="1">
    <source>
        <dbReference type="ARBA" id="ARBA00006484"/>
    </source>
</evidence>
<dbReference type="PANTHER" id="PTHR48107:SF7">
    <property type="entry name" value="RE15974P"/>
    <property type="match status" value="1"/>
</dbReference>
<dbReference type="GO" id="GO:0004316">
    <property type="term" value="F:3-oxoacyl-[acyl-carrier-protein] reductase (NADPH) activity"/>
    <property type="evidence" value="ECO:0007669"/>
    <property type="project" value="UniProtKB-EC"/>
</dbReference>
<comment type="similarity">
    <text evidence="1">Belongs to the short-chain dehydrogenases/reductases (SDR) family.</text>
</comment>
<dbReference type="HOGENOM" id="CLU_010194_1_3_9"/>
<proteinExistence type="inferred from homology"/>
<dbReference type="Proteomes" id="UP000000822">
    <property type="component" value="Chromosome"/>
</dbReference>
<dbReference type="EMBL" id="BA000028">
    <property type="protein sequence ID" value="BAC15431.1"/>
    <property type="molecule type" value="Genomic_DNA"/>
</dbReference>
<gene>
    <name evidence="3" type="ordered locus">OB3475</name>
</gene>
<dbReference type="SUPFAM" id="SSF51735">
    <property type="entry name" value="NAD(P)-binding Rossmann-fold domains"/>
    <property type="match status" value="1"/>
</dbReference>
<evidence type="ECO:0000313" key="4">
    <source>
        <dbReference type="Proteomes" id="UP000000822"/>
    </source>
</evidence>
<dbReference type="PROSITE" id="PS00061">
    <property type="entry name" value="ADH_SHORT"/>
    <property type="match status" value="1"/>
</dbReference>